<accession>A0A931LTY2</accession>
<protein>
    <submittedName>
        <fullName evidence="3">Uncharacterized protein</fullName>
    </submittedName>
</protein>
<organism evidence="3 4">
    <name type="scientific">Fimbriimonas ginsengisoli</name>
    <dbReference type="NCBI Taxonomy" id="1005039"/>
    <lineage>
        <taxon>Bacteria</taxon>
        <taxon>Bacillati</taxon>
        <taxon>Armatimonadota</taxon>
        <taxon>Fimbriimonadia</taxon>
        <taxon>Fimbriimonadales</taxon>
        <taxon>Fimbriimonadaceae</taxon>
        <taxon>Fimbriimonas</taxon>
    </lineage>
</organism>
<proteinExistence type="predicted"/>
<feature type="transmembrane region" description="Helical" evidence="2">
    <location>
        <begin position="80"/>
        <end position="103"/>
    </location>
</feature>
<keyword evidence="2" id="KW-0812">Transmembrane</keyword>
<evidence type="ECO:0000256" key="2">
    <source>
        <dbReference type="SAM" id="Phobius"/>
    </source>
</evidence>
<comment type="caution">
    <text evidence="3">The sequence shown here is derived from an EMBL/GenBank/DDBJ whole genome shotgun (WGS) entry which is preliminary data.</text>
</comment>
<feature type="compositionally biased region" description="Polar residues" evidence="1">
    <location>
        <begin position="149"/>
        <end position="161"/>
    </location>
</feature>
<gene>
    <name evidence="3" type="ORF">HYR64_09265</name>
</gene>
<dbReference type="Proteomes" id="UP000727962">
    <property type="component" value="Unassembled WGS sequence"/>
</dbReference>
<sequence length="226" mass="24207">MKRRDEDLLLKVAFGDATADEVARADGLSRDPEASRRLAELRRMREGLHLLREVPEAQISTERLRDALLRNGLKPERSGWGLGWVWMPAGALAATFLIASWVMRQSPTLVRSDAGPSAPVVLAKREPVSKPLPSAAQEQSPTVAVPTFVNESAPPSISSRRPGQAANRHGSGRAKRAAPLPSLDPGHSEEPFSSDAIVMIEPEADDATGAQRAVEMESGADVLVGG</sequence>
<reference evidence="3" key="1">
    <citation type="submission" date="2020-07" db="EMBL/GenBank/DDBJ databases">
        <title>Huge and variable diversity of episymbiotic CPR bacteria and DPANN archaea in groundwater ecosystems.</title>
        <authorList>
            <person name="He C.Y."/>
            <person name="Keren R."/>
            <person name="Whittaker M."/>
            <person name="Farag I.F."/>
            <person name="Doudna J."/>
            <person name="Cate J.H.D."/>
            <person name="Banfield J.F."/>
        </authorList>
    </citation>
    <scope>NUCLEOTIDE SEQUENCE</scope>
    <source>
        <strain evidence="3">NC_groundwater_17_Pr7_B-0.1um_64_12</strain>
    </source>
</reference>
<feature type="region of interest" description="Disordered" evidence="1">
    <location>
        <begin position="130"/>
        <end position="196"/>
    </location>
</feature>
<evidence type="ECO:0000313" key="4">
    <source>
        <dbReference type="Proteomes" id="UP000727962"/>
    </source>
</evidence>
<evidence type="ECO:0000313" key="3">
    <source>
        <dbReference type="EMBL" id="MBI1757279.1"/>
    </source>
</evidence>
<dbReference type="EMBL" id="JACOSL010000057">
    <property type="protein sequence ID" value="MBI1757279.1"/>
    <property type="molecule type" value="Genomic_DNA"/>
</dbReference>
<keyword evidence="2" id="KW-1133">Transmembrane helix</keyword>
<name>A0A931LTY2_FIMGI</name>
<dbReference type="AlphaFoldDB" id="A0A931LTY2"/>
<evidence type="ECO:0000256" key="1">
    <source>
        <dbReference type="SAM" id="MobiDB-lite"/>
    </source>
</evidence>
<keyword evidence="2" id="KW-0472">Membrane</keyword>